<proteinExistence type="inferred from homology"/>
<dbReference type="EMBL" id="JACEGQ020000004">
    <property type="protein sequence ID" value="KAH8510432.1"/>
    <property type="molecule type" value="Genomic_DNA"/>
</dbReference>
<dbReference type="Proteomes" id="UP000807159">
    <property type="component" value="Chromosome 4"/>
</dbReference>
<dbReference type="SMART" id="SM00270">
    <property type="entry name" value="ChtBD1"/>
    <property type="match status" value="1"/>
</dbReference>
<evidence type="ECO:0000256" key="13">
    <source>
        <dbReference type="PIRSR" id="PIRSR001060-1"/>
    </source>
</evidence>
<dbReference type="GO" id="GO:0006032">
    <property type="term" value="P:chitin catabolic process"/>
    <property type="evidence" value="ECO:0007669"/>
    <property type="project" value="UniProtKB-KW"/>
</dbReference>
<evidence type="ECO:0000256" key="12">
    <source>
        <dbReference type="ARBA" id="ARBA00023326"/>
    </source>
</evidence>
<comment type="similarity">
    <text evidence="2">Belongs to the glycosyl hydrolase 19 family. Chitinase class I subfamily.</text>
</comment>
<dbReference type="GO" id="GO:0008061">
    <property type="term" value="F:chitin binding"/>
    <property type="evidence" value="ECO:0007669"/>
    <property type="project" value="UniProtKB-UniRule"/>
</dbReference>
<dbReference type="InterPro" id="IPR016283">
    <property type="entry name" value="Glyco_hydro_19"/>
</dbReference>
<evidence type="ECO:0000256" key="11">
    <source>
        <dbReference type="ARBA" id="ARBA00023295"/>
    </source>
</evidence>
<dbReference type="GO" id="GO:0016998">
    <property type="term" value="P:cell wall macromolecule catabolic process"/>
    <property type="evidence" value="ECO:0007669"/>
    <property type="project" value="InterPro"/>
</dbReference>
<keyword evidence="7" id="KW-0611">Plant defense</keyword>
<dbReference type="InterPro" id="IPR000726">
    <property type="entry name" value="Glyco_hydro_19_cat"/>
</dbReference>
<feature type="signal peptide" evidence="16">
    <location>
        <begin position="1"/>
        <end position="21"/>
    </location>
</feature>
<feature type="disulfide bond" evidence="14">
    <location>
        <begin position="270"/>
        <end position="302"/>
    </location>
</feature>
<dbReference type="CDD" id="cd00325">
    <property type="entry name" value="chitinase_GH19"/>
    <property type="match status" value="1"/>
</dbReference>
<dbReference type="SUPFAM" id="SSF57016">
    <property type="entry name" value="Plant lectins/antimicrobial peptides"/>
    <property type="match status" value="1"/>
</dbReference>
<evidence type="ECO:0000256" key="9">
    <source>
        <dbReference type="ARBA" id="ARBA00023157"/>
    </source>
</evidence>
<keyword evidence="4 15" id="KW-0147">Chitin-binding</keyword>
<organism evidence="18 19">
    <name type="scientific">Populus deltoides</name>
    <name type="common">Eastern poplar</name>
    <name type="synonym">Eastern cottonwood</name>
    <dbReference type="NCBI Taxonomy" id="3696"/>
    <lineage>
        <taxon>Eukaryota</taxon>
        <taxon>Viridiplantae</taxon>
        <taxon>Streptophyta</taxon>
        <taxon>Embryophyta</taxon>
        <taxon>Tracheophyta</taxon>
        <taxon>Spermatophyta</taxon>
        <taxon>Magnoliopsida</taxon>
        <taxon>eudicotyledons</taxon>
        <taxon>Gunneridae</taxon>
        <taxon>Pentapetalae</taxon>
        <taxon>rosids</taxon>
        <taxon>fabids</taxon>
        <taxon>Malpighiales</taxon>
        <taxon>Salicaceae</taxon>
        <taxon>Saliceae</taxon>
        <taxon>Populus</taxon>
    </lineage>
</organism>
<dbReference type="PANTHER" id="PTHR22595">
    <property type="entry name" value="CHITINASE-RELATED"/>
    <property type="match status" value="1"/>
</dbReference>
<dbReference type="PROSITE" id="PS00774">
    <property type="entry name" value="CHITINASE_19_2"/>
    <property type="match status" value="1"/>
</dbReference>
<evidence type="ECO:0000259" key="17">
    <source>
        <dbReference type="PROSITE" id="PS50941"/>
    </source>
</evidence>
<evidence type="ECO:0000256" key="16">
    <source>
        <dbReference type="SAM" id="SignalP"/>
    </source>
</evidence>
<keyword evidence="10" id="KW-0119">Carbohydrate metabolism</keyword>
<evidence type="ECO:0000313" key="19">
    <source>
        <dbReference type="Proteomes" id="UP000807159"/>
    </source>
</evidence>
<dbReference type="PIRSF" id="PIRSF001060">
    <property type="entry name" value="Endochitinase"/>
    <property type="match status" value="1"/>
</dbReference>
<dbReference type="PROSITE" id="PS00026">
    <property type="entry name" value="CHIT_BIND_I_1"/>
    <property type="match status" value="1"/>
</dbReference>
<dbReference type="InterPro" id="IPR018371">
    <property type="entry name" value="Chitin-binding_1_CS"/>
</dbReference>
<feature type="active site" description="Proton donor" evidence="13">
    <location>
        <position position="130"/>
    </location>
</feature>
<dbReference type="GO" id="GO:0008843">
    <property type="term" value="F:endochitinase activity"/>
    <property type="evidence" value="ECO:0007669"/>
    <property type="project" value="UniProtKB-EC"/>
</dbReference>
<evidence type="ECO:0000256" key="6">
    <source>
        <dbReference type="ARBA" id="ARBA00022801"/>
    </source>
</evidence>
<evidence type="ECO:0000256" key="8">
    <source>
        <dbReference type="ARBA" id="ARBA00023024"/>
    </source>
</evidence>
<accession>A0A8T2YZG5</accession>
<name>A0A8T2YZG5_POPDE</name>
<dbReference type="InterPro" id="IPR001002">
    <property type="entry name" value="Chitin-bd_1"/>
</dbReference>
<comment type="catalytic activity">
    <reaction evidence="1">
        <text>Random endo-hydrolysis of N-acetyl-beta-D-glucosaminide (1-&gt;4)-beta-linkages in chitin and chitodextrins.</text>
        <dbReference type="EC" id="3.2.1.14"/>
    </reaction>
</comment>
<dbReference type="AlphaFoldDB" id="A0A8T2YZG5"/>
<dbReference type="GO" id="GO:0000272">
    <property type="term" value="P:polysaccharide catabolic process"/>
    <property type="evidence" value="ECO:0007669"/>
    <property type="project" value="UniProtKB-KW"/>
</dbReference>
<evidence type="ECO:0000256" key="2">
    <source>
        <dbReference type="ARBA" id="ARBA00009373"/>
    </source>
</evidence>
<evidence type="ECO:0000256" key="15">
    <source>
        <dbReference type="PROSITE-ProRule" id="PRU00261"/>
    </source>
</evidence>
<evidence type="ECO:0000256" key="3">
    <source>
        <dbReference type="ARBA" id="ARBA00012729"/>
    </source>
</evidence>
<keyword evidence="19" id="KW-1185">Reference proteome</keyword>
<keyword evidence="9 14" id="KW-1015">Disulfide bond</keyword>
<dbReference type="EC" id="3.2.1.14" evidence="3"/>
<evidence type="ECO:0000256" key="7">
    <source>
        <dbReference type="ARBA" id="ARBA00022821"/>
    </source>
</evidence>
<comment type="caution">
    <text evidence="18">The sequence shown here is derived from an EMBL/GenBank/DDBJ whole genome shotgun (WGS) entry which is preliminary data.</text>
</comment>
<dbReference type="InterPro" id="IPR036861">
    <property type="entry name" value="Endochitinase-like_sf"/>
</dbReference>
<gene>
    <name evidence="18" type="ORF">H0E87_008116</name>
</gene>
<dbReference type="InterPro" id="IPR023346">
    <property type="entry name" value="Lysozyme-like_dom_sf"/>
</dbReference>
<dbReference type="FunFam" id="3.30.20.10:FF:000001">
    <property type="entry name" value="Endochitinase (Chitinase)"/>
    <property type="match status" value="1"/>
</dbReference>
<feature type="disulfide bond" evidence="14">
    <location>
        <begin position="160"/>
        <end position="170"/>
    </location>
</feature>
<reference evidence="18" key="1">
    <citation type="journal article" date="2021" name="J. Hered.">
        <title>Genome Assembly of Salicaceae Populus deltoides (Eastern Cottonwood) I-69 Based on Nanopore Sequencing and Hi-C Technologies.</title>
        <authorList>
            <person name="Bai S."/>
            <person name="Wu H."/>
            <person name="Zhang J."/>
            <person name="Pan Z."/>
            <person name="Zhao W."/>
            <person name="Li Z."/>
            <person name="Tong C."/>
        </authorList>
    </citation>
    <scope>NUCLEOTIDE SEQUENCE</scope>
    <source>
        <tissue evidence="18">Leaf</tissue>
    </source>
</reference>
<dbReference type="GO" id="GO:0050832">
    <property type="term" value="P:defense response to fungus"/>
    <property type="evidence" value="ECO:0007669"/>
    <property type="project" value="TreeGrafter"/>
</dbReference>
<feature type="disulfide bond" evidence="14 15">
    <location>
        <begin position="26"/>
        <end position="41"/>
    </location>
</feature>
<dbReference type="Gene3D" id="3.30.60.10">
    <property type="entry name" value="Endochitinase-like"/>
    <property type="match status" value="1"/>
</dbReference>
<evidence type="ECO:0000313" key="18">
    <source>
        <dbReference type="EMBL" id="KAH8510432.1"/>
    </source>
</evidence>
<keyword evidence="12" id="KW-0624">Polysaccharide degradation</keyword>
<dbReference type="PROSITE" id="PS00773">
    <property type="entry name" value="CHITINASE_19_1"/>
    <property type="match status" value="1"/>
</dbReference>
<dbReference type="Pfam" id="PF00187">
    <property type="entry name" value="Chitin_bind_1"/>
    <property type="match status" value="1"/>
</dbReference>
<dbReference type="Gene3D" id="1.10.530.10">
    <property type="match status" value="1"/>
</dbReference>
<keyword evidence="11" id="KW-0326">Glycosidase</keyword>
<keyword evidence="6" id="KW-0378">Hydrolase</keyword>
<feature type="disulfide bond" evidence="14">
    <location>
        <begin position="86"/>
        <end position="148"/>
    </location>
</feature>
<dbReference type="CDD" id="cd00035">
    <property type="entry name" value="ChtBD1"/>
    <property type="match status" value="1"/>
</dbReference>
<keyword evidence="5 16" id="KW-0732">Signal</keyword>
<evidence type="ECO:0000256" key="4">
    <source>
        <dbReference type="ARBA" id="ARBA00022669"/>
    </source>
</evidence>
<dbReference type="SUPFAM" id="SSF53955">
    <property type="entry name" value="Lysozyme-like"/>
    <property type="match status" value="1"/>
</dbReference>
<evidence type="ECO:0000256" key="10">
    <source>
        <dbReference type="ARBA" id="ARBA00023277"/>
    </source>
</evidence>
<feature type="domain" description="Chitin-binding type-1" evidence="17">
    <location>
        <begin position="23"/>
        <end position="64"/>
    </location>
</feature>
<evidence type="ECO:0000256" key="14">
    <source>
        <dbReference type="PIRSR" id="PIRSR001060-2"/>
    </source>
</evidence>
<dbReference type="PROSITE" id="PS50941">
    <property type="entry name" value="CHIT_BIND_I_2"/>
    <property type="match status" value="1"/>
</dbReference>
<keyword evidence="8" id="KW-0146">Chitin degradation</keyword>
<evidence type="ECO:0000256" key="1">
    <source>
        <dbReference type="ARBA" id="ARBA00000822"/>
    </source>
</evidence>
<feature type="disulfide bond" evidence="14 15">
    <location>
        <begin position="58"/>
        <end position="62"/>
    </location>
</feature>
<evidence type="ECO:0000256" key="5">
    <source>
        <dbReference type="ARBA" id="ARBA00022729"/>
    </source>
</evidence>
<protein>
    <recommendedName>
        <fullName evidence="3">chitinase</fullName>
        <ecNumber evidence="3">3.2.1.14</ecNumber>
    </recommendedName>
</protein>
<dbReference type="PANTHER" id="PTHR22595:SF171">
    <property type="entry name" value="BASIC ENDOCHITINASE B"/>
    <property type="match status" value="1"/>
</dbReference>
<dbReference type="Gene3D" id="3.30.20.10">
    <property type="entry name" value="Endochitinase, domain 2"/>
    <property type="match status" value="1"/>
</dbReference>
<sequence>MRFWALTVLSLLLSLLLGVSSDTPQCGKQAGNATCADDLCCSGDGYCGLTVAYCGPGCQSQCHNVSRFITESMFEEMLPNRNDDRCSAKGFYTYDAFIEATKAYPEFGMTGDDNTKKRELAAFFGQTSQETNGRWMIGEDAPFTWGYCYVNELNPKSDYCDPNTNSSYRCVPGKHYYGRGPIQLRWNHNYGRCGYALARRLLNQPEMLATDPVLSFKAALWFWMTPHSTGAPSCHEVITGEWSPSEADIEAGRNPGFGLLTNIITNGSECTKDKETWEQNRIGYYLRYCDMLEVDPGDNLDCDNQEPFEDNGLLKMVGTM</sequence>
<feature type="disulfide bond" evidence="14 15">
    <location>
        <begin position="35"/>
        <end position="47"/>
    </location>
</feature>
<feature type="chain" id="PRO_5035892201" description="chitinase" evidence="16">
    <location>
        <begin position="22"/>
        <end position="320"/>
    </location>
</feature>
<dbReference type="Pfam" id="PF00182">
    <property type="entry name" value="Glyco_hydro_19"/>
    <property type="match status" value="1"/>
</dbReference>
<feature type="disulfide bond" evidence="14 15">
    <location>
        <begin position="40"/>
        <end position="54"/>
    </location>
</feature>